<reference evidence="3" key="2">
    <citation type="journal article" date="2017" name="Nat. Plants">
        <title>The Aegilops tauschii genome reveals multiple impacts of transposons.</title>
        <authorList>
            <person name="Zhao G."/>
            <person name="Zou C."/>
            <person name="Li K."/>
            <person name="Wang K."/>
            <person name="Li T."/>
            <person name="Gao L."/>
            <person name="Zhang X."/>
            <person name="Wang H."/>
            <person name="Yang Z."/>
            <person name="Liu X."/>
            <person name="Jiang W."/>
            <person name="Mao L."/>
            <person name="Kong X."/>
            <person name="Jiao Y."/>
            <person name="Jia J."/>
        </authorList>
    </citation>
    <scope>NUCLEOTIDE SEQUENCE [LARGE SCALE GENOMIC DNA]</scope>
    <source>
        <strain evidence="3">cv. AL8/78</strain>
    </source>
</reference>
<reference evidence="2" key="3">
    <citation type="journal article" date="2017" name="Nature">
        <title>Genome sequence of the progenitor of the wheat D genome Aegilops tauschii.</title>
        <authorList>
            <person name="Luo M.C."/>
            <person name="Gu Y.Q."/>
            <person name="Puiu D."/>
            <person name="Wang H."/>
            <person name="Twardziok S.O."/>
            <person name="Deal K.R."/>
            <person name="Huo N."/>
            <person name="Zhu T."/>
            <person name="Wang L."/>
            <person name="Wang Y."/>
            <person name="McGuire P.E."/>
            <person name="Liu S."/>
            <person name="Long H."/>
            <person name="Ramasamy R.K."/>
            <person name="Rodriguez J.C."/>
            <person name="Van S.L."/>
            <person name="Yuan L."/>
            <person name="Wang Z."/>
            <person name="Xia Z."/>
            <person name="Xiao L."/>
            <person name="Anderson O.D."/>
            <person name="Ouyang S."/>
            <person name="Liang Y."/>
            <person name="Zimin A.V."/>
            <person name="Pertea G."/>
            <person name="Qi P."/>
            <person name="Bennetzen J.L."/>
            <person name="Dai X."/>
            <person name="Dawson M.W."/>
            <person name="Muller H.G."/>
            <person name="Kugler K."/>
            <person name="Rivarola-Duarte L."/>
            <person name="Spannagl M."/>
            <person name="Mayer K.F.X."/>
            <person name="Lu F.H."/>
            <person name="Bevan M.W."/>
            <person name="Leroy P."/>
            <person name="Li P."/>
            <person name="You F.M."/>
            <person name="Sun Q."/>
            <person name="Liu Z."/>
            <person name="Lyons E."/>
            <person name="Wicker T."/>
            <person name="Salzberg S.L."/>
            <person name="Devos K.M."/>
            <person name="Dvorak J."/>
        </authorList>
    </citation>
    <scope>NUCLEOTIDE SEQUENCE [LARGE SCALE GENOMIC DNA]</scope>
    <source>
        <strain evidence="2">cv. AL8/78</strain>
    </source>
</reference>
<reference evidence="2" key="5">
    <citation type="journal article" date="2021" name="G3 (Bethesda)">
        <title>Aegilops tauschii genome assembly Aet v5.0 features greater sequence contiguity and improved annotation.</title>
        <authorList>
            <person name="Wang L."/>
            <person name="Zhu T."/>
            <person name="Rodriguez J.C."/>
            <person name="Deal K.R."/>
            <person name="Dubcovsky J."/>
            <person name="McGuire P.E."/>
            <person name="Lux T."/>
            <person name="Spannagl M."/>
            <person name="Mayer K.F.X."/>
            <person name="Baldrich P."/>
            <person name="Meyers B.C."/>
            <person name="Huo N."/>
            <person name="Gu Y.Q."/>
            <person name="Zhou H."/>
            <person name="Devos K.M."/>
            <person name="Bennetzen J.L."/>
            <person name="Unver T."/>
            <person name="Budak H."/>
            <person name="Gulick P.J."/>
            <person name="Galiba G."/>
            <person name="Kalapos B."/>
            <person name="Nelson D.R."/>
            <person name="Li P."/>
            <person name="You F.M."/>
            <person name="Luo M.C."/>
            <person name="Dvorak J."/>
        </authorList>
    </citation>
    <scope>NUCLEOTIDE SEQUENCE [LARGE SCALE GENOMIC DNA]</scope>
    <source>
        <strain evidence="2">cv. AL8/78</strain>
    </source>
</reference>
<dbReference type="Gramene" id="AET2Gv21289900.2">
    <property type="protein sequence ID" value="AET2Gv21289900.2"/>
    <property type="gene ID" value="AET2Gv21289900"/>
</dbReference>
<evidence type="ECO:0000313" key="2">
    <source>
        <dbReference type="EnsemblPlants" id="AET2Gv21289900.2"/>
    </source>
</evidence>
<protein>
    <submittedName>
        <fullName evidence="2">Uncharacterized protein</fullName>
    </submittedName>
</protein>
<dbReference type="EnsemblPlants" id="AET2Gv21289900.2">
    <property type="protein sequence ID" value="AET2Gv21289900.2"/>
    <property type="gene ID" value="AET2Gv21289900"/>
</dbReference>
<accession>A0A453DKX2</accession>
<keyword evidence="3" id="KW-1185">Reference proteome</keyword>
<dbReference type="AlphaFoldDB" id="A0A453DKX2"/>
<dbReference type="Proteomes" id="UP000015105">
    <property type="component" value="Chromosome 2D"/>
</dbReference>
<proteinExistence type="predicted"/>
<evidence type="ECO:0000256" key="1">
    <source>
        <dbReference type="SAM" id="MobiDB-lite"/>
    </source>
</evidence>
<feature type="region of interest" description="Disordered" evidence="1">
    <location>
        <begin position="1"/>
        <end position="20"/>
    </location>
</feature>
<reference evidence="3" key="1">
    <citation type="journal article" date="2014" name="Science">
        <title>Ancient hybridizations among the ancestral genomes of bread wheat.</title>
        <authorList>
            <consortium name="International Wheat Genome Sequencing Consortium,"/>
            <person name="Marcussen T."/>
            <person name="Sandve S.R."/>
            <person name="Heier L."/>
            <person name="Spannagl M."/>
            <person name="Pfeifer M."/>
            <person name="Jakobsen K.S."/>
            <person name="Wulff B.B."/>
            <person name="Steuernagel B."/>
            <person name="Mayer K.F."/>
            <person name="Olsen O.A."/>
        </authorList>
    </citation>
    <scope>NUCLEOTIDE SEQUENCE [LARGE SCALE GENOMIC DNA]</scope>
    <source>
        <strain evidence="3">cv. AL8/78</strain>
    </source>
</reference>
<organism evidence="2 3">
    <name type="scientific">Aegilops tauschii subsp. strangulata</name>
    <name type="common">Goatgrass</name>
    <dbReference type="NCBI Taxonomy" id="200361"/>
    <lineage>
        <taxon>Eukaryota</taxon>
        <taxon>Viridiplantae</taxon>
        <taxon>Streptophyta</taxon>
        <taxon>Embryophyta</taxon>
        <taxon>Tracheophyta</taxon>
        <taxon>Spermatophyta</taxon>
        <taxon>Magnoliopsida</taxon>
        <taxon>Liliopsida</taxon>
        <taxon>Poales</taxon>
        <taxon>Poaceae</taxon>
        <taxon>BOP clade</taxon>
        <taxon>Pooideae</taxon>
        <taxon>Triticodae</taxon>
        <taxon>Triticeae</taxon>
        <taxon>Triticinae</taxon>
        <taxon>Aegilops</taxon>
    </lineage>
</organism>
<name>A0A453DKX2_AEGTS</name>
<sequence>INSPSSFHHTPMDQHERSRQAPYKSYIVEHQPSCTDRSPNQAMACGYRAAARDVSGVLLLLIVASLATVTRCAWVGDYASDHGCGKTFVEALCDPADAAQNRACSDACHYNGCGGGRCVYIATARGCYCKP</sequence>
<evidence type="ECO:0000313" key="3">
    <source>
        <dbReference type="Proteomes" id="UP000015105"/>
    </source>
</evidence>
<feature type="compositionally biased region" description="Basic and acidic residues" evidence="1">
    <location>
        <begin position="10"/>
        <end position="19"/>
    </location>
</feature>
<reference evidence="2" key="4">
    <citation type="submission" date="2019-03" db="UniProtKB">
        <authorList>
            <consortium name="EnsemblPlants"/>
        </authorList>
    </citation>
    <scope>IDENTIFICATION</scope>
</reference>